<dbReference type="PANTHER" id="PTHR15032:SF4">
    <property type="entry name" value="N-ACYL-PHOSPHATIDYLETHANOLAMINE-HYDROLYZING PHOSPHOLIPASE D"/>
    <property type="match status" value="1"/>
</dbReference>
<protein>
    <recommendedName>
        <fullName evidence="3">Metallo-beta-lactamase domain-containing protein</fullName>
    </recommendedName>
</protein>
<keyword evidence="2" id="KW-1185">Reference proteome</keyword>
<evidence type="ECO:0000313" key="2">
    <source>
        <dbReference type="Proteomes" id="UP000001064"/>
    </source>
</evidence>
<evidence type="ECO:0008006" key="3">
    <source>
        <dbReference type="Google" id="ProtNLM"/>
    </source>
</evidence>
<name>F0Z8H8_DICPU</name>
<accession>F0Z8H8</accession>
<dbReference type="EMBL" id="GL870952">
    <property type="protein sequence ID" value="EGC39731.1"/>
    <property type="molecule type" value="Genomic_DNA"/>
</dbReference>
<sequence>MKVSHGYQGSKSGTELTKEMYLNRNSLGEIEYNNNGEPSYQHNEFPILANYGSQRGLFDRNSSLWGGWVSRVIEEAVRIHKELTSKRSFGVHWGTFILSTEPLLEPPKLLIIECEKANIFNKNEFFTSKIGETAIIED</sequence>
<dbReference type="Proteomes" id="UP000001064">
    <property type="component" value="Unassembled WGS sequence"/>
</dbReference>
<dbReference type="InParanoid" id="F0Z8H8"/>
<dbReference type="PANTHER" id="PTHR15032">
    <property type="entry name" value="N-ACYL-PHOSPHATIDYLETHANOLAMINE-HYDROLYZING PHOSPHOLIPASE D"/>
    <property type="match status" value="1"/>
</dbReference>
<dbReference type="Gene3D" id="3.60.15.10">
    <property type="entry name" value="Ribonuclease Z/Hydroxyacylglutathione hydrolase-like"/>
    <property type="match status" value="1"/>
</dbReference>
<dbReference type="VEuPathDB" id="AmoebaDB:DICPUDRAFT_74701"/>
<dbReference type="AlphaFoldDB" id="F0Z8H8"/>
<organism evidence="1 2">
    <name type="scientific">Dictyostelium purpureum</name>
    <name type="common">Slime mold</name>
    <dbReference type="NCBI Taxonomy" id="5786"/>
    <lineage>
        <taxon>Eukaryota</taxon>
        <taxon>Amoebozoa</taxon>
        <taxon>Evosea</taxon>
        <taxon>Eumycetozoa</taxon>
        <taxon>Dictyostelia</taxon>
        <taxon>Dictyosteliales</taxon>
        <taxon>Dictyosteliaceae</taxon>
        <taxon>Dictyostelium</taxon>
    </lineage>
</organism>
<evidence type="ECO:0000313" key="1">
    <source>
        <dbReference type="EMBL" id="EGC39731.1"/>
    </source>
</evidence>
<dbReference type="KEGG" id="dpp:DICPUDRAFT_74701"/>
<proteinExistence type="predicted"/>
<reference evidence="2" key="1">
    <citation type="journal article" date="2011" name="Genome Biol.">
        <title>Comparative genomics of the social amoebae Dictyostelium discoideum and Dictyostelium purpureum.</title>
        <authorList>
            <consortium name="US DOE Joint Genome Institute (JGI-PGF)"/>
            <person name="Sucgang R."/>
            <person name="Kuo A."/>
            <person name="Tian X."/>
            <person name="Salerno W."/>
            <person name="Parikh A."/>
            <person name="Feasley C.L."/>
            <person name="Dalin E."/>
            <person name="Tu H."/>
            <person name="Huang E."/>
            <person name="Barry K."/>
            <person name="Lindquist E."/>
            <person name="Shapiro H."/>
            <person name="Bruce D."/>
            <person name="Schmutz J."/>
            <person name="Salamov A."/>
            <person name="Fey P."/>
            <person name="Gaudet P."/>
            <person name="Anjard C."/>
            <person name="Babu M.M."/>
            <person name="Basu S."/>
            <person name="Bushmanova Y."/>
            <person name="van der Wel H."/>
            <person name="Katoh-Kurasawa M."/>
            <person name="Dinh C."/>
            <person name="Coutinho P.M."/>
            <person name="Saito T."/>
            <person name="Elias M."/>
            <person name="Schaap P."/>
            <person name="Kay R.R."/>
            <person name="Henrissat B."/>
            <person name="Eichinger L."/>
            <person name="Rivero F."/>
            <person name="Putnam N.H."/>
            <person name="West C.M."/>
            <person name="Loomis W.F."/>
            <person name="Chisholm R.L."/>
            <person name="Shaulsky G."/>
            <person name="Strassmann J.E."/>
            <person name="Queller D.C."/>
            <person name="Kuspa A."/>
            <person name="Grigoriev I.V."/>
        </authorList>
    </citation>
    <scope>NUCLEOTIDE SEQUENCE [LARGE SCALE GENOMIC DNA]</scope>
    <source>
        <strain evidence="2">QSDP1</strain>
    </source>
</reference>
<gene>
    <name evidence="1" type="ORF">DICPUDRAFT_74701</name>
</gene>
<dbReference type="OrthoDB" id="332863at2759"/>
<dbReference type="GO" id="GO:0005737">
    <property type="term" value="C:cytoplasm"/>
    <property type="evidence" value="ECO:0000318"/>
    <property type="project" value="GO_Central"/>
</dbReference>
<dbReference type="GeneID" id="10509648"/>
<dbReference type="InterPro" id="IPR036866">
    <property type="entry name" value="RibonucZ/Hydroxyglut_hydro"/>
</dbReference>
<dbReference type="RefSeq" id="XP_003283717.1">
    <property type="nucleotide sequence ID" value="XM_003283669.1"/>
</dbReference>